<gene>
    <name evidence="2" type="ORF">KSP39_PZI004996</name>
</gene>
<feature type="region of interest" description="Disordered" evidence="1">
    <location>
        <begin position="39"/>
        <end position="110"/>
    </location>
</feature>
<protein>
    <submittedName>
        <fullName evidence="2">Uncharacterized protein</fullName>
    </submittedName>
</protein>
<dbReference type="EMBL" id="JBBWWQ010000004">
    <property type="protein sequence ID" value="KAK8948625.1"/>
    <property type="molecule type" value="Genomic_DNA"/>
</dbReference>
<feature type="compositionally biased region" description="Pro residues" evidence="1">
    <location>
        <begin position="92"/>
        <end position="103"/>
    </location>
</feature>
<proteinExistence type="predicted"/>
<keyword evidence="3" id="KW-1185">Reference proteome</keyword>
<reference evidence="2 3" key="1">
    <citation type="journal article" date="2022" name="Nat. Plants">
        <title>Genomes of leafy and leafless Platanthera orchids illuminate the evolution of mycoheterotrophy.</title>
        <authorList>
            <person name="Li M.H."/>
            <person name="Liu K.W."/>
            <person name="Li Z."/>
            <person name="Lu H.C."/>
            <person name="Ye Q.L."/>
            <person name="Zhang D."/>
            <person name="Wang J.Y."/>
            <person name="Li Y.F."/>
            <person name="Zhong Z.M."/>
            <person name="Liu X."/>
            <person name="Yu X."/>
            <person name="Liu D.K."/>
            <person name="Tu X.D."/>
            <person name="Liu B."/>
            <person name="Hao Y."/>
            <person name="Liao X.Y."/>
            <person name="Jiang Y.T."/>
            <person name="Sun W.H."/>
            <person name="Chen J."/>
            <person name="Chen Y.Q."/>
            <person name="Ai Y."/>
            <person name="Zhai J.W."/>
            <person name="Wu S.S."/>
            <person name="Zhou Z."/>
            <person name="Hsiao Y.Y."/>
            <person name="Wu W.L."/>
            <person name="Chen Y.Y."/>
            <person name="Lin Y.F."/>
            <person name="Hsu J.L."/>
            <person name="Li C.Y."/>
            <person name="Wang Z.W."/>
            <person name="Zhao X."/>
            <person name="Zhong W.Y."/>
            <person name="Ma X.K."/>
            <person name="Ma L."/>
            <person name="Huang J."/>
            <person name="Chen G.Z."/>
            <person name="Huang M.Z."/>
            <person name="Huang L."/>
            <person name="Peng D.H."/>
            <person name="Luo Y.B."/>
            <person name="Zou S.Q."/>
            <person name="Chen S.P."/>
            <person name="Lan S."/>
            <person name="Tsai W.C."/>
            <person name="Van de Peer Y."/>
            <person name="Liu Z.J."/>
        </authorList>
    </citation>
    <scope>NUCLEOTIDE SEQUENCE [LARGE SCALE GENOMIC DNA]</scope>
    <source>
        <strain evidence="2">Lor287</strain>
    </source>
</reference>
<evidence type="ECO:0000313" key="2">
    <source>
        <dbReference type="EMBL" id="KAK8948625.1"/>
    </source>
</evidence>
<comment type="caution">
    <text evidence="2">The sequence shown here is derived from an EMBL/GenBank/DDBJ whole genome shotgun (WGS) entry which is preliminary data.</text>
</comment>
<evidence type="ECO:0000256" key="1">
    <source>
        <dbReference type="SAM" id="MobiDB-lite"/>
    </source>
</evidence>
<name>A0AAP0BRN3_9ASPA</name>
<dbReference type="Proteomes" id="UP001418222">
    <property type="component" value="Unassembled WGS sequence"/>
</dbReference>
<sequence>MEGEGFGRLDRAAATCWCVQDGFAAGEVFHSQGIEILGKEKPPASVSPDLFGHAAGADSSGSPSCRRQGSPPPSSPSALLGADSKVACISSPPAPLPQPPTLSPPAAAAARSLLQPSRRLVPAGIPHLARCRRLPADPAGRRLLSAPAATGDSSSRAVDFLPAAFLQPASHRPPPTALPC</sequence>
<evidence type="ECO:0000313" key="3">
    <source>
        <dbReference type="Proteomes" id="UP001418222"/>
    </source>
</evidence>
<feature type="compositionally biased region" description="Low complexity" evidence="1">
    <location>
        <begin position="59"/>
        <end position="69"/>
    </location>
</feature>
<organism evidence="2 3">
    <name type="scientific">Platanthera zijinensis</name>
    <dbReference type="NCBI Taxonomy" id="2320716"/>
    <lineage>
        <taxon>Eukaryota</taxon>
        <taxon>Viridiplantae</taxon>
        <taxon>Streptophyta</taxon>
        <taxon>Embryophyta</taxon>
        <taxon>Tracheophyta</taxon>
        <taxon>Spermatophyta</taxon>
        <taxon>Magnoliopsida</taxon>
        <taxon>Liliopsida</taxon>
        <taxon>Asparagales</taxon>
        <taxon>Orchidaceae</taxon>
        <taxon>Orchidoideae</taxon>
        <taxon>Orchideae</taxon>
        <taxon>Orchidinae</taxon>
        <taxon>Platanthera</taxon>
    </lineage>
</organism>
<dbReference type="AlphaFoldDB" id="A0AAP0BRN3"/>
<accession>A0AAP0BRN3</accession>